<proteinExistence type="predicted"/>
<sequence length="506" mass="58378">MGRHIVLDEESSMPQTNHTPISMDTDKSVETPIQIENVIELRRSSRVTHTPARYLNLHENVQELFFHEDNDHRDDPSTYEEAISDIDSSKWLEAMRSEMDSMSKNQVWDLVNPPEGIVPIGNKWVFKRKIGADGKMDVKIAFLNGYIEEDIFMDQPKGFESKDKSKGRKLKRSIYSLKQVLRSWNRRFDEAVKSFGFIKNGDEPCVYKKASGSMIAFLVLYVNDILLMGTDVGMLTSVKVWLSNTFSIKDLGEATYILGIRIYRDRPKILIGLSQALYLDKVLKRFNMQDSRKELLPMRHGIHLFKAMSPKSPEEREKMAQNILKYLRRTKDMVLVYGGGDLRLDRFTDSDFQSDVDDRKSIFGYIFTCNGGAAIWEGSEQETTVDSTTGAEYIVASNVATEVVWIRKFVMELGVVLSILSPIKLYCDNTRAINQAKELKSHQKSKHIERRYHIIREIIRRCDVVVQKVASAGNVANPLMKAMMQQQQQLEKHLEKMGFRNYTEWF</sequence>
<accession>A0A2I0LC43</accession>
<feature type="compositionally biased region" description="Polar residues" evidence="1">
    <location>
        <begin position="12"/>
        <end position="22"/>
    </location>
</feature>
<protein>
    <recommendedName>
        <fullName evidence="2">Reverse transcriptase Ty1/copia-type domain-containing protein</fullName>
    </recommendedName>
</protein>
<dbReference type="CDD" id="cd09272">
    <property type="entry name" value="RNase_HI_RT_Ty1"/>
    <property type="match status" value="1"/>
</dbReference>
<gene>
    <name evidence="3" type="ORF">CRG98_001880</name>
</gene>
<dbReference type="InterPro" id="IPR013103">
    <property type="entry name" value="RVT_2"/>
</dbReference>
<reference evidence="3 4" key="1">
    <citation type="submission" date="2017-11" db="EMBL/GenBank/DDBJ databases">
        <title>De-novo sequencing of pomegranate (Punica granatum L.) genome.</title>
        <authorList>
            <person name="Akparov Z."/>
            <person name="Amiraslanov A."/>
            <person name="Hajiyeva S."/>
            <person name="Abbasov M."/>
            <person name="Kaur K."/>
            <person name="Hamwieh A."/>
            <person name="Solovyev V."/>
            <person name="Salamov A."/>
            <person name="Braich B."/>
            <person name="Kosarev P."/>
            <person name="Mahmoud A."/>
            <person name="Hajiyev E."/>
            <person name="Babayeva S."/>
            <person name="Izzatullayeva V."/>
            <person name="Mammadov A."/>
            <person name="Mammadov A."/>
            <person name="Sharifova S."/>
            <person name="Ojaghi J."/>
            <person name="Eynullazada K."/>
            <person name="Bayramov B."/>
            <person name="Abdulazimova A."/>
            <person name="Shahmuradov I."/>
        </authorList>
    </citation>
    <scope>NUCLEOTIDE SEQUENCE [LARGE SCALE GENOMIC DNA]</scope>
    <source>
        <strain evidence="4">cv. AG2017</strain>
        <tissue evidence="3">Leaf</tissue>
    </source>
</reference>
<evidence type="ECO:0000259" key="2">
    <source>
        <dbReference type="Pfam" id="PF07727"/>
    </source>
</evidence>
<evidence type="ECO:0000256" key="1">
    <source>
        <dbReference type="SAM" id="MobiDB-lite"/>
    </source>
</evidence>
<organism evidence="3 4">
    <name type="scientific">Punica granatum</name>
    <name type="common">Pomegranate</name>
    <dbReference type="NCBI Taxonomy" id="22663"/>
    <lineage>
        <taxon>Eukaryota</taxon>
        <taxon>Viridiplantae</taxon>
        <taxon>Streptophyta</taxon>
        <taxon>Embryophyta</taxon>
        <taxon>Tracheophyta</taxon>
        <taxon>Spermatophyta</taxon>
        <taxon>Magnoliopsida</taxon>
        <taxon>eudicotyledons</taxon>
        <taxon>Gunneridae</taxon>
        <taxon>Pentapetalae</taxon>
        <taxon>rosids</taxon>
        <taxon>malvids</taxon>
        <taxon>Myrtales</taxon>
        <taxon>Lythraceae</taxon>
        <taxon>Punica</taxon>
    </lineage>
</organism>
<dbReference type="Pfam" id="PF07727">
    <property type="entry name" value="RVT_2"/>
    <property type="match status" value="1"/>
</dbReference>
<dbReference type="Proteomes" id="UP000233551">
    <property type="component" value="Unassembled WGS sequence"/>
</dbReference>
<dbReference type="EMBL" id="PGOL01000076">
    <property type="protein sequence ID" value="PKI77756.1"/>
    <property type="molecule type" value="Genomic_DNA"/>
</dbReference>
<feature type="region of interest" description="Disordered" evidence="1">
    <location>
        <begin position="1"/>
        <end position="25"/>
    </location>
</feature>
<keyword evidence="4" id="KW-1185">Reference proteome</keyword>
<dbReference type="AlphaFoldDB" id="A0A2I0LC43"/>
<dbReference type="STRING" id="22663.A0A2I0LC43"/>
<comment type="caution">
    <text evidence="3">The sequence shown here is derived from an EMBL/GenBank/DDBJ whole genome shotgun (WGS) entry which is preliminary data.</text>
</comment>
<feature type="domain" description="Reverse transcriptase Ty1/copia-type" evidence="2">
    <location>
        <begin position="135"/>
        <end position="298"/>
    </location>
</feature>
<name>A0A2I0LC43_PUNGR</name>
<dbReference type="PANTHER" id="PTHR11439">
    <property type="entry name" value="GAG-POL-RELATED RETROTRANSPOSON"/>
    <property type="match status" value="1"/>
</dbReference>
<dbReference type="PANTHER" id="PTHR11439:SF496">
    <property type="entry name" value="RNA-DIRECTED DNA POLYMERASE"/>
    <property type="match status" value="1"/>
</dbReference>
<evidence type="ECO:0000313" key="4">
    <source>
        <dbReference type="Proteomes" id="UP000233551"/>
    </source>
</evidence>
<evidence type="ECO:0000313" key="3">
    <source>
        <dbReference type="EMBL" id="PKI77756.1"/>
    </source>
</evidence>